<feature type="region of interest" description="Disordered" evidence="1">
    <location>
        <begin position="778"/>
        <end position="798"/>
    </location>
</feature>
<feature type="region of interest" description="Disordered" evidence="1">
    <location>
        <begin position="929"/>
        <end position="967"/>
    </location>
</feature>
<feature type="compositionally biased region" description="Basic and acidic residues" evidence="1">
    <location>
        <begin position="1356"/>
        <end position="1369"/>
    </location>
</feature>
<reference evidence="2" key="1">
    <citation type="submission" date="2021-03" db="EMBL/GenBank/DDBJ databases">
        <title>Revisited historic fungal species revealed as producer of novel bioactive compounds through whole genome sequencing and comparative genomics.</title>
        <authorList>
            <person name="Vignolle G.A."/>
            <person name="Hochenegger N."/>
            <person name="Mach R.L."/>
            <person name="Mach-Aigner A.R."/>
            <person name="Javad Rahimi M."/>
            <person name="Salim K.A."/>
            <person name="Chan C.M."/>
            <person name="Lim L.B.L."/>
            <person name="Cai F."/>
            <person name="Druzhinina I.S."/>
            <person name="U'Ren J.M."/>
            <person name="Derntl C."/>
        </authorList>
    </citation>
    <scope>NUCLEOTIDE SEQUENCE</scope>
    <source>
        <strain evidence="2">TUCIM 5799</strain>
    </source>
</reference>
<feature type="compositionally biased region" description="Polar residues" evidence="1">
    <location>
        <begin position="1448"/>
        <end position="1458"/>
    </location>
</feature>
<dbReference type="SUPFAM" id="SSF54928">
    <property type="entry name" value="RNA-binding domain, RBD"/>
    <property type="match status" value="1"/>
</dbReference>
<feature type="compositionally biased region" description="Basic residues" evidence="1">
    <location>
        <begin position="1558"/>
        <end position="1567"/>
    </location>
</feature>
<dbReference type="InterPro" id="IPR035979">
    <property type="entry name" value="RBD_domain_sf"/>
</dbReference>
<feature type="region of interest" description="Disordered" evidence="1">
    <location>
        <begin position="988"/>
        <end position="1178"/>
    </location>
</feature>
<feature type="region of interest" description="Disordered" evidence="1">
    <location>
        <begin position="1190"/>
        <end position="1325"/>
    </location>
</feature>
<feature type="compositionally biased region" description="Low complexity" evidence="1">
    <location>
        <begin position="1372"/>
        <end position="1385"/>
    </location>
</feature>
<feature type="compositionally biased region" description="Polar residues" evidence="1">
    <location>
        <begin position="1162"/>
        <end position="1171"/>
    </location>
</feature>
<evidence type="ECO:0000256" key="1">
    <source>
        <dbReference type="SAM" id="MobiDB-lite"/>
    </source>
</evidence>
<feature type="compositionally biased region" description="Basic residues" evidence="1">
    <location>
        <begin position="1134"/>
        <end position="1143"/>
    </location>
</feature>
<organism evidence="2 3">
    <name type="scientific">Neoarthrinium moseri</name>
    <dbReference type="NCBI Taxonomy" id="1658444"/>
    <lineage>
        <taxon>Eukaryota</taxon>
        <taxon>Fungi</taxon>
        <taxon>Dikarya</taxon>
        <taxon>Ascomycota</taxon>
        <taxon>Pezizomycotina</taxon>
        <taxon>Sordariomycetes</taxon>
        <taxon>Xylariomycetidae</taxon>
        <taxon>Amphisphaeriales</taxon>
        <taxon>Apiosporaceae</taxon>
        <taxon>Neoarthrinium</taxon>
    </lineage>
</organism>
<keyword evidence="3" id="KW-1185">Reference proteome</keyword>
<evidence type="ECO:0000313" key="2">
    <source>
        <dbReference type="EMBL" id="KAI1853898.1"/>
    </source>
</evidence>
<feature type="compositionally biased region" description="Basic and acidic residues" evidence="1">
    <location>
        <begin position="1490"/>
        <end position="1507"/>
    </location>
</feature>
<feature type="region of interest" description="Disordered" evidence="1">
    <location>
        <begin position="603"/>
        <end position="646"/>
    </location>
</feature>
<gene>
    <name evidence="2" type="ORF">JX265_012583</name>
</gene>
<feature type="compositionally biased region" description="Basic and acidic residues" evidence="1">
    <location>
        <begin position="1392"/>
        <end position="1411"/>
    </location>
</feature>
<proteinExistence type="predicted"/>
<feature type="compositionally biased region" description="Polar residues" evidence="1">
    <location>
        <begin position="616"/>
        <end position="632"/>
    </location>
</feature>
<feature type="region of interest" description="Disordered" evidence="1">
    <location>
        <begin position="305"/>
        <end position="324"/>
    </location>
</feature>
<feature type="compositionally biased region" description="Basic and acidic residues" evidence="1">
    <location>
        <begin position="516"/>
        <end position="527"/>
    </location>
</feature>
<feature type="compositionally biased region" description="Polar residues" evidence="1">
    <location>
        <begin position="1269"/>
        <end position="1282"/>
    </location>
</feature>
<feature type="compositionally biased region" description="Polar residues" evidence="1">
    <location>
        <begin position="1234"/>
        <end position="1256"/>
    </location>
</feature>
<feature type="compositionally biased region" description="Polar residues" evidence="1">
    <location>
        <begin position="1204"/>
        <end position="1218"/>
    </location>
</feature>
<feature type="compositionally biased region" description="Polar residues" evidence="1">
    <location>
        <begin position="1041"/>
        <end position="1067"/>
    </location>
</feature>
<feature type="compositionally biased region" description="Polar residues" evidence="1">
    <location>
        <begin position="1418"/>
        <end position="1427"/>
    </location>
</feature>
<feature type="region of interest" description="Disordered" evidence="1">
    <location>
        <begin position="335"/>
        <end position="406"/>
    </location>
</feature>
<feature type="compositionally biased region" description="Polar residues" evidence="1">
    <location>
        <begin position="1306"/>
        <end position="1318"/>
    </location>
</feature>
<evidence type="ECO:0008006" key="4">
    <source>
        <dbReference type="Google" id="ProtNLM"/>
    </source>
</evidence>
<feature type="compositionally biased region" description="Polar residues" evidence="1">
    <location>
        <begin position="897"/>
        <end position="910"/>
    </location>
</feature>
<feature type="compositionally biased region" description="Polar residues" evidence="1">
    <location>
        <begin position="940"/>
        <end position="955"/>
    </location>
</feature>
<dbReference type="CDD" id="cd00590">
    <property type="entry name" value="RRM_SF"/>
    <property type="match status" value="1"/>
</dbReference>
<protein>
    <recommendedName>
        <fullName evidence="4">RRM domain-containing protein</fullName>
    </recommendedName>
</protein>
<sequence length="1699" mass="184966">MALHLMPKEESLRMAGPPPTWGYDNYLDAEPPMSFFRNAPHDSPAFFSTELGRKARRFEKPSTPRDIHAWTAHQIQSAVDRVGTDCWEIRKAIRKPQHYGDLYTYWDAYDLYYMGVQNAWNILNCLYLETQNALPSIIEKARIILGDWCIKLLNNPSCRAKLYYWSQEKVADVLHVFDATEKMDLQGIDMFWLPAVRDLLVHAHNSLHMGTWPEIDDHGLDQLDASEDSPPSIASQITAIERHAFHVPEMPLSFTASREIKGVMIADGTSATAAKVLKEQAESGGAAPESSVPSPRTKKMLEAVASTGNGSSPASSHEESVEGPTHTIHDTHIVLAGPSSGSRSPTKRPNPMRPEPAGPIYKDSPSECDDQNNGSEQSRSDFIHRKSPTSSIDGPPAGRLDAIPEPIYSGPLTQPVPYKQASHQVTPNQEVVQDPRFRNQVPASEENLAQYDQGLYGMVNSSHWYNRQLSTGKVLDAQSLQRPVAGMEANEWQSTNQPGMPLHEPSVSQLVREARRPQTLQRKEDNAKWQPGNVNNLQGKDLHGPTVHRLPSKKQDGPMQSYPSQFHNPVPPHARSRQLNNGFPAATLERSFADRRLSHTQSAMPPHELYRPDQAPISNSSHAAGLRSSRSPGSFPRDRRDTTLSYRPADGDECLNYAAKMSPERAFHSYQACPCLECYTKDCSVFIGSLYDGVMDSPTAMRKMHDVFSKFGFIVHTASKTLGRALLIQYTNPSDAFAAIEQMNNKPIEGISRSALVSHPIGSRYFRPWVKDRPRKFSPENGRGFAPHRAKPDFIPPHRRDMLPVPPRVGDRQPQPLLSDHPLATDLVPLDRHPWQNRSLPTNVFSDASGAEGLDQFYAFGRSNILNGAATIEALKQQVFDSPPKNHLPSPLPEAIQTGNAPSDVQQNPSAPHPILDSIDNFALTETEESPLMSTRGYPATQTAELDSEAQTKASSDMMPGSPSAAATKSAFNISPVLSYASAVKIPISPKGNRVPGPVGSKKAESCSDSWPDELRHHDQVETTRRAHSSDPSVIEGSDLPTLSTDVSPHGPSQNIQNMSGKSTASSPRDDHVSSYGTVVRRPQQASRSQLPWNEYVPAASNGQPDLAASRGPVSHGIQQPFQHQYPPSEGKSKKYKGNKKHKTFDPTLPGPYTKQKRDVDTTQPGSSSGQAEKDVSLYQTPYFQAQYVAFGPMPSSGDPDTRPITNQQTRVDSQMRQLGSEHPNPLACHPVYPTQQRQQGYAWSTTASQRSTEGTKQFPPYQDPCIASPSSSPRSLAQVTAESGDAQDSRTPIHTPRHSRGGSIASATSGPDTSGGQKSLKLDPTTAVFVSPMLSHAGGQLSAAPVEMTANDGPAAKDNKGKGEHPDIPDQAPSQPAASHQAKPSHSRQPPSDDKKHASGPKVSEHRASYEDEFPSLSGSADSQQQGRKKDFKNHRGTATKGPWNNYKGSPASSQPGPSDMNKDAEGEDAARYQTSAPKTENSVSSTSEGKREDPTTPSLKSDDKGPSAAVVPRDKEQPRPQRREDTPVSTSSLAPESTPDEQQPIAGKSSQGRSGPKSKKTKAKQKMAAVTPTPPSTTNRMPTLSGDEFPELSGSASSGQKAALRAAQPPPVGAWGKNPPRAIWEPAGTPAAADISREAPPAPPAAAAAGPADAQRERSRTSPSQQQERADEDNGEDTTDLKSYPETLGQGDERKGG</sequence>
<feature type="region of interest" description="Disordered" evidence="1">
    <location>
        <begin position="881"/>
        <end position="917"/>
    </location>
</feature>
<feature type="compositionally biased region" description="Polar residues" evidence="1">
    <location>
        <begin position="1474"/>
        <end position="1489"/>
    </location>
</feature>
<feature type="compositionally biased region" description="Basic and acidic residues" evidence="1">
    <location>
        <begin position="1462"/>
        <end position="1472"/>
    </location>
</feature>
<feature type="region of interest" description="Disordered" evidence="1">
    <location>
        <begin position="1340"/>
        <end position="1699"/>
    </location>
</feature>
<dbReference type="Proteomes" id="UP000829685">
    <property type="component" value="Unassembled WGS sequence"/>
</dbReference>
<accession>A0A9P9WAF8</accession>
<feature type="compositionally biased region" description="Basic and acidic residues" evidence="1">
    <location>
        <begin position="1013"/>
        <end position="1029"/>
    </location>
</feature>
<comment type="caution">
    <text evidence="2">The sequence shown here is derived from an EMBL/GenBank/DDBJ whole genome shotgun (WGS) entry which is preliminary data.</text>
</comment>
<evidence type="ECO:0000313" key="3">
    <source>
        <dbReference type="Proteomes" id="UP000829685"/>
    </source>
</evidence>
<feature type="compositionally biased region" description="Basic and acidic residues" evidence="1">
    <location>
        <begin position="1514"/>
        <end position="1528"/>
    </location>
</feature>
<dbReference type="EMBL" id="JAFIMR010000055">
    <property type="protein sequence ID" value="KAI1853898.1"/>
    <property type="molecule type" value="Genomic_DNA"/>
</dbReference>
<feature type="region of interest" description="Disordered" evidence="1">
    <location>
        <begin position="516"/>
        <end position="579"/>
    </location>
</feature>
<feature type="compositionally biased region" description="Polar residues" evidence="1">
    <location>
        <begin position="306"/>
        <end position="315"/>
    </location>
</feature>
<dbReference type="GO" id="GO:0003676">
    <property type="term" value="F:nucleic acid binding"/>
    <property type="evidence" value="ECO:0007669"/>
    <property type="project" value="InterPro"/>
</dbReference>
<name>A0A9P9WAF8_9PEZI</name>